<organism evidence="9 10">
    <name type="scientific">Candidatus Eisenbergiella merdavium</name>
    <dbReference type="NCBI Taxonomy" id="2838551"/>
    <lineage>
        <taxon>Bacteria</taxon>
        <taxon>Bacillati</taxon>
        <taxon>Bacillota</taxon>
        <taxon>Clostridia</taxon>
        <taxon>Lachnospirales</taxon>
        <taxon>Lachnospiraceae</taxon>
        <taxon>Eisenbergiella</taxon>
    </lineage>
</organism>
<dbReference type="Proteomes" id="UP000823891">
    <property type="component" value="Unassembled WGS sequence"/>
</dbReference>
<dbReference type="GO" id="GO:0005886">
    <property type="term" value="C:plasma membrane"/>
    <property type="evidence" value="ECO:0007669"/>
    <property type="project" value="UniProtKB-SubCell"/>
</dbReference>
<keyword evidence="5 7" id="KW-0472">Membrane</keyword>
<feature type="transmembrane region" description="Helical" evidence="7">
    <location>
        <begin position="504"/>
        <end position="527"/>
    </location>
</feature>
<keyword evidence="2" id="KW-1003">Cell membrane</keyword>
<comment type="subcellular location">
    <subcellularLocation>
        <location evidence="1">Cell membrane</location>
        <topology evidence="1">Multi-pass membrane protein</topology>
    </subcellularLocation>
</comment>
<evidence type="ECO:0000259" key="8">
    <source>
        <dbReference type="Pfam" id="PF02687"/>
    </source>
</evidence>
<feature type="domain" description="ABC3 transporter permease C-terminal" evidence="8">
    <location>
        <begin position="514"/>
        <end position="631"/>
    </location>
</feature>
<dbReference type="EMBL" id="DWWS01000012">
    <property type="protein sequence ID" value="HJC22429.1"/>
    <property type="molecule type" value="Genomic_DNA"/>
</dbReference>
<proteinExistence type="inferred from homology"/>
<evidence type="ECO:0000313" key="10">
    <source>
        <dbReference type="Proteomes" id="UP000823891"/>
    </source>
</evidence>
<dbReference type="Pfam" id="PF02687">
    <property type="entry name" value="FtsX"/>
    <property type="match status" value="2"/>
</dbReference>
<feature type="transmembrane region" description="Helical" evidence="7">
    <location>
        <begin position="21"/>
        <end position="40"/>
    </location>
</feature>
<name>A0A9D2NEV0_9FIRM</name>
<comment type="caution">
    <text evidence="9">The sequence shown here is derived from an EMBL/GenBank/DDBJ whole genome shotgun (WGS) entry which is preliminary data.</text>
</comment>
<dbReference type="PANTHER" id="PTHR30572">
    <property type="entry name" value="MEMBRANE COMPONENT OF TRANSPORTER-RELATED"/>
    <property type="match status" value="1"/>
</dbReference>
<dbReference type="GO" id="GO:0022857">
    <property type="term" value="F:transmembrane transporter activity"/>
    <property type="evidence" value="ECO:0007669"/>
    <property type="project" value="TreeGrafter"/>
</dbReference>
<dbReference type="PANTHER" id="PTHR30572:SF4">
    <property type="entry name" value="ABC TRANSPORTER PERMEASE YTRF"/>
    <property type="match status" value="1"/>
</dbReference>
<evidence type="ECO:0000256" key="1">
    <source>
        <dbReference type="ARBA" id="ARBA00004651"/>
    </source>
</evidence>
<sequence length="639" mass="68358">MKSYLSLIPISARTRRRQSRMTLLCIIFSVFLVTSIISMAEMGIKMERNRLLQKHGSLSLQELADSAMGQSLLLTAGVLCLLILAAGVLMISGSINSSVAQRTQFFGMMRCIGMSSRQIRRFVRLEALSWCRTAVPAGLALGILTTWALCAALRFLVGEEFSRIPLFGVSLSGIISGILVGVITVLIAAGAPARRAAKVPPAAAVSGSTEQTDAIPRLSSRIVRIETALGIHHALSSGKNLILLTGSFALSIILFLSFSVLIDFAGHLMPQSAAASDIDISSADGEASIDPQLPETLRGMDGVRRVYGRRSRFDVPASMSDGANTFRDAGAFRDTDSSHSSRDTDAFRAADSADSTLRNALFPDSADLISFDDFDLACLKKDGMLKRGSDLAEVYGNSTQALATWDPDSPWEIGDTVRIGGETLTIAGLLKYDPFTDDGLTGGRLTLITSKETFTRLTGVTGYSLIMLQLTADATDEDIAALKSAAGEGVVFSDNRQQSTSGTWFAFVAFVYGFLGIIALVTMLNIINSISMSVSARIRLYGAMRAVGMDGRQLTRMIAAEAFTYAFLGCIAGCALGLPLSKMLYDFLIASHFAYAVWTPPAGALLVIVLFVLLSAAAAVHAPARRIRSMSVTETVNEL</sequence>
<feature type="transmembrane region" description="Helical" evidence="7">
    <location>
        <begin position="134"/>
        <end position="157"/>
    </location>
</feature>
<feature type="transmembrane region" description="Helical" evidence="7">
    <location>
        <begin position="169"/>
        <end position="189"/>
    </location>
</feature>
<evidence type="ECO:0000256" key="4">
    <source>
        <dbReference type="ARBA" id="ARBA00022989"/>
    </source>
</evidence>
<feature type="transmembrane region" description="Helical" evidence="7">
    <location>
        <begin position="241"/>
        <end position="262"/>
    </location>
</feature>
<gene>
    <name evidence="9" type="ORF">H9761_01840</name>
</gene>
<comment type="similarity">
    <text evidence="6">Belongs to the ABC-4 integral membrane protein family.</text>
</comment>
<feature type="transmembrane region" description="Helical" evidence="7">
    <location>
        <begin position="72"/>
        <end position="92"/>
    </location>
</feature>
<feature type="transmembrane region" description="Helical" evidence="7">
    <location>
        <begin position="601"/>
        <end position="620"/>
    </location>
</feature>
<accession>A0A9D2NEV0</accession>
<dbReference type="InterPro" id="IPR003838">
    <property type="entry name" value="ABC3_permease_C"/>
</dbReference>
<feature type="transmembrane region" description="Helical" evidence="7">
    <location>
        <begin position="562"/>
        <end position="581"/>
    </location>
</feature>
<evidence type="ECO:0000313" key="9">
    <source>
        <dbReference type="EMBL" id="HJC22429.1"/>
    </source>
</evidence>
<keyword evidence="4 7" id="KW-1133">Transmembrane helix</keyword>
<reference evidence="9" key="1">
    <citation type="journal article" date="2021" name="PeerJ">
        <title>Extensive microbial diversity within the chicken gut microbiome revealed by metagenomics and culture.</title>
        <authorList>
            <person name="Gilroy R."/>
            <person name="Ravi A."/>
            <person name="Getino M."/>
            <person name="Pursley I."/>
            <person name="Horton D.L."/>
            <person name="Alikhan N.F."/>
            <person name="Baker D."/>
            <person name="Gharbi K."/>
            <person name="Hall N."/>
            <person name="Watson M."/>
            <person name="Adriaenssens E.M."/>
            <person name="Foster-Nyarko E."/>
            <person name="Jarju S."/>
            <person name="Secka A."/>
            <person name="Antonio M."/>
            <person name="Oren A."/>
            <person name="Chaudhuri R.R."/>
            <person name="La Ragione R."/>
            <person name="Hildebrand F."/>
            <person name="Pallen M.J."/>
        </authorList>
    </citation>
    <scope>NUCLEOTIDE SEQUENCE</scope>
    <source>
        <strain evidence="9">USAMLcec2-132</strain>
    </source>
</reference>
<evidence type="ECO:0000256" key="5">
    <source>
        <dbReference type="ARBA" id="ARBA00023136"/>
    </source>
</evidence>
<dbReference type="InterPro" id="IPR050250">
    <property type="entry name" value="Macrolide_Exporter_MacB"/>
</dbReference>
<reference evidence="9" key="2">
    <citation type="submission" date="2021-04" db="EMBL/GenBank/DDBJ databases">
        <authorList>
            <person name="Gilroy R."/>
        </authorList>
    </citation>
    <scope>NUCLEOTIDE SEQUENCE</scope>
    <source>
        <strain evidence="9">USAMLcec2-132</strain>
    </source>
</reference>
<keyword evidence="3 7" id="KW-0812">Transmembrane</keyword>
<evidence type="ECO:0000256" key="6">
    <source>
        <dbReference type="ARBA" id="ARBA00038076"/>
    </source>
</evidence>
<evidence type="ECO:0000256" key="7">
    <source>
        <dbReference type="SAM" id="Phobius"/>
    </source>
</evidence>
<dbReference type="AlphaFoldDB" id="A0A9D2NEV0"/>
<feature type="domain" description="ABC3 transporter permease C-terminal" evidence="8">
    <location>
        <begin position="79"/>
        <end position="201"/>
    </location>
</feature>
<evidence type="ECO:0000256" key="2">
    <source>
        <dbReference type="ARBA" id="ARBA00022475"/>
    </source>
</evidence>
<protein>
    <submittedName>
        <fullName evidence="9">ABC transporter permease</fullName>
    </submittedName>
</protein>
<evidence type="ECO:0000256" key="3">
    <source>
        <dbReference type="ARBA" id="ARBA00022692"/>
    </source>
</evidence>